<accession>A0A078AY18</accession>
<dbReference type="AlphaFoldDB" id="A0A078AY18"/>
<feature type="transmembrane region" description="Helical" evidence="1">
    <location>
        <begin position="746"/>
        <end position="765"/>
    </location>
</feature>
<feature type="signal peptide" evidence="2">
    <location>
        <begin position="1"/>
        <end position="22"/>
    </location>
</feature>
<keyword evidence="1" id="KW-1133">Transmembrane helix</keyword>
<reference evidence="3 4" key="1">
    <citation type="submission" date="2014-06" db="EMBL/GenBank/DDBJ databases">
        <authorList>
            <person name="Swart Estienne"/>
        </authorList>
    </citation>
    <scope>NUCLEOTIDE SEQUENCE [LARGE SCALE GENOMIC DNA]</scope>
    <source>
        <strain evidence="3 4">130c</strain>
    </source>
</reference>
<organism evidence="3 4">
    <name type="scientific">Stylonychia lemnae</name>
    <name type="common">Ciliate</name>
    <dbReference type="NCBI Taxonomy" id="5949"/>
    <lineage>
        <taxon>Eukaryota</taxon>
        <taxon>Sar</taxon>
        <taxon>Alveolata</taxon>
        <taxon>Ciliophora</taxon>
        <taxon>Intramacronucleata</taxon>
        <taxon>Spirotrichea</taxon>
        <taxon>Stichotrichia</taxon>
        <taxon>Sporadotrichida</taxon>
        <taxon>Oxytrichidae</taxon>
        <taxon>Stylonychinae</taxon>
        <taxon>Stylonychia</taxon>
    </lineage>
</organism>
<feature type="transmembrane region" description="Helical" evidence="1">
    <location>
        <begin position="996"/>
        <end position="1015"/>
    </location>
</feature>
<evidence type="ECO:0000313" key="3">
    <source>
        <dbReference type="EMBL" id="CDW85678.1"/>
    </source>
</evidence>
<proteinExistence type="predicted"/>
<sequence length="1036" mass="119495">MQYKFIITCLCLVLFTVYQVRSQVTLQNTASRCTTTQYFDSSTFECKSCPENLQPDSNRTGCECKPGYYIDSNSQDKYFPTCLKCDDSAGATQDKSRCLGCTGTATFNDNIDVKDCVCPLYNRIVEKDAQNNFLPAKECAPCLQSAYSGPNNRPIYSCDVCPAEGQLYTPTTIPWSCACLTSNYTSSYGICLLNTDVTAVRTNFPLENARTINYDYVETGSDSLGQVTVVISDTYNYLYYDAAVGCQELGNPKKCQVLANLCVLQMYNERTIVCSLFKSIVANLSPTQANSFYKDSGWKVGFPWLYYLRNANEVLTEQKRVKFRVSFGYENLKIGILNKLIYKIGKFNMEGDFLGFDTVTDQLQVCETSTDEVQRMMNFGTTIENSCTFDLSTLTSSQAYDHPENQNIFYELYIQDYNGDLIDVPVLIRNFQDAQGQKPNEESVLNQNTWRLVRRFFMFDTISGIEGTDGYKKGQISTVVRYPKDLTMRIKLDLDSEEMIFTPLLIITYRERSRTRIETNSLATVKFTSEYAMDMTNFWTTIGGLLIGLLVFFGIIVITQLVIWYQLPTLSDDVNAKCKYAIVKFIITGLDVYSQLFFWFLVIVTGYWFVFFKLQERVYVLLPTITGSSDNNYMPFNILFGTVLGTKIITLLYKIIFEQCSFDLFLVDWEKPKFQEKSQGVNGVNAWRQLFLLNEFNELQTTKLISMEFTLLCYAFFMEGVGWRYLSTHDPELRNTRANSPENYVLNFFVTAFMMYVIGIAQYVFRYGIKFRKPLNIEEFTDLCAMSNISVLMFDNQFHGYYIHGRSPYGQSEVSSENLRKSLEYEITGKAQMRGLTEESPNLQTYEIYMPRKMLIYYKDLYYKEINQEILNIMNTKTNRFNSVQQILTREKAVPSGLNVQALEDPGLFMNRLMQTYVEKVRIEPKQYIKSRDAISRWLGLMPKIENADAPTMFKDPWMNFSTYLLSGLDFDFVMLDVLIISFIDMAGHKNSNLESRIMLGILIAYLLDNFLIFLRTHYGRRNVAKHTLADERFLI</sequence>
<dbReference type="InterPro" id="IPR019170">
    <property type="entry name" value="Meckelin"/>
</dbReference>
<feature type="chain" id="PRO_5001729764" evidence="2">
    <location>
        <begin position="23"/>
        <end position="1036"/>
    </location>
</feature>
<evidence type="ECO:0000256" key="1">
    <source>
        <dbReference type="SAM" id="Phobius"/>
    </source>
</evidence>
<dbReference type="GO" id="GO:0036038">
    <property type="term" value="C:MKS complex"/>
    <property type="evidence" value="ECO:0007669"/>
    <property type="project" value="InterPro"/>
</dbReference>
<dbReference type="Proteomes" id="UP000039865">
    <property type="component" value="Unassembled WGS sequence"/>
</dbReference>
<dbReference type="PANTHER" id="PTHR21274">
    <property type="entry name" value="MECKELIN"/>
    <property type="match status" value="1"/>
</dbReference>
<dbReference type="Pfam" id="PF09773">
    <property type="entry name" value="Meckelin"/>
    <property type="match status" value="1"/>
</dbReference>
<dbReference type="InParanoid" id="A0A078AY18"/>
<name>A0A078AY18_STYLE</name>
<evidence type="ECO:0000256" key="2">
    <source>
        <dbReference type="SAM" id="SignalP"/>
    </source>
</evidence>
<feature type="transmembrane region" description="Helical" evidence="1">
    <location>
        <begin position="585"/>
        <end position="612"/>
    </location>
</feature>
<dbReference type="PANTHER" id="PTHR21274:SF0">
    <property type="entry name" value="MECKELIN"/>
    <property type="match status" value="1"/>
</dbReference>
<evidence type="ECO:0000313" key="4">
    <source>
        <dbReference type="Proteomes" id="UP000039865"/>
    </source>
</evidence>
<dbReference type="GO" id="GO:0060271">
    <property type="term" value="P:cilium assembly"/>
    <property type="evidence" value="ECO:0007669"/>
    <property type="project" value="InterPro"/>
</dbReference>
<feature type="transmembrane region" description="Helical" evidence="1">
    <location>
        <begin position="538"/>
        <end position="564"/>
    </location>
</feature>
<dbReference type="OrthoDB" id="419138at2759"/>
<keyword evidence="1" id="KW-0812">Transmembrane</keyword>
<keyword evidence="2" id="KW-0732">Signal</keyword>
<feature type="transmembrane region" description="Helical" evidence="1">
    <location>
        <begin position="632"/>
        <end position="653"/>
    </location>
</feature>
<feature type="transmembrane region" description="Helical" evidence="1">
    <location>
        <begin position="709"/>
        <end position="726"/>
    </location>
</feature>
<protein>
    <submittedName>
        <fullName evidence="3">Meckelin isoform 4</fullName>
    </submittedName>
</protein>
<feature type="transmembrane region" description="Helical" evidence="1">
    <location>
        <begin position="963"/>
        <end position="984"/>
    </location>
</feature>
<dbReference type="EMBL" id="CCKQ01013953">
    <property type="protein sequence ID" value="CDW85678.1"/>
    <property type="molecule type" value="Genomic_DNA"/>
</dbReference>
<dbReference type="OMA" id="FDLESWM"/>
<keyword evidence="1" id="KW-0472">Membrane</keyword>
<keyword evidence="4" id="KW-1185">Reference proteome</keyword>
<gene>
    <name evidence="3" type="primary">Contig2356.g2541</name>
    <name evidence="3" type="ORF">STYLEM_14763</name>
</gene>